<dbReference type="EMBL" id="JAUCMV010000001">
    <property type="protein sequence ID" value="KAK0425474.1"/>
    <property type="molecule type" value="Genomic_DNA"/>
</dbReference>
<evidence type="ECO:0000313" key="10">
    <source>
        <dbReference type="Proteomes" id="UP001175271"/>
    </source>
</evidence>
<dbReference type="InterPro" id="IPR001936">
    <property type="entry name" value="RasGAP_dom"/>
</dbReference>
<feature type="domain" description="Ras-GAP" evidence="8">
    <location>
        <begin position="664"/>
        <end position="767"/>
    </location>
</feature>
<dbReference type="InterPro" id="IPR008936">
    <property type="entry name" value="Rho_GTPase_activation_prot"/>
</dbReference>
<dbReference type="GO" id="GO:0035591">
    <property type="term" value="F:signaling adaptor activity"/>
    <property type="evidence" value="ECO:0007669"/>
    <property type="project" value="TreeGrafter"/>
</dbReference>
<dbReference type="InterPro" id="IPR036860">
    <property type="entry name" value="SH2_dom_sf"/>
</dbReference>
<organism evidence="9 10">
    <name type="scientific">Steinernema hermaphroditum</name>
    <dbReference type="NCBI Taxonomy" id="289476"/>
    <lineage>
        <taxon>Eukaryota</taxon>
        <taxon>Metazoa</taxon>
        <taxon>Ecdysozoa</taxon>
        <taxon>Nematoda</taxon>
        <taxon>Chromadorea</taxon>
        <taxon>Rhabditida</taxon>
        <taxon>Tylenchina</taxon>
        <taxon>Panagrolaimomorpha</taxon>
        <taxon>Strongyloidoidea</taxon>
        <taxon>Steinernematidae</taxon>
        <taxon>Steinernema</taxon>
    </lineage>
</organism>
<protein>
    <recommendedName>
        <fullName evidence="11">SH2 domain-containing protein</fullName>
    </recommendedName>
</protein>
<accession>A0AA39ILA2</accession>
<evidence type="ECO:0000256" key="3">
    <source>
        <dbReference type="ARBA" id="ARBA00022999"/>
    </source>
</evidence>
<dbReference type="SUPFAM" id="SSF50044">
    <property type="entry name" value="SH3-domain"/>
    <property type="match status" value="1"/>
</dbReference>
<evidence type="ECO:0000256" key="1">
    <source>
        <dbReference type="ARBA" id="ARBA00022443"/>
    </source>
</evidence>
<dbReference type="GO" id="GO:0016477">
    <property type="term" value="P:cell migration"/>
    <property type="evidence" value="ECO:0007669"/>
    <property type="project" value="TreeGrafter"/>
</dbReference>
<evidence type="ECO:0000259" key="7">
    <source>
        <dbReference type="PROSITE" id="PS50002"/>
    </source>
</evidence>
<reference evidence="9" key="1">
    <citation type="submission" date="2023-06" db="EMBL/GenBank/DDBJ databases">
        <title>Genomic analysis of the entomopathogenic nematode Steinernema hermaphroditum.</title>
        <authorList>
            <person name="Schwarz E.M."/>
            <person name="Heppert J.K."/>
            <person name="Baniya A."/>
            <person name="Schwartz H.T."/>
            <person name="Tan C.-H."/>
            <person name="Antoshechkin I."/>
            <person name="Sternberg P.W."/>
            <person name="Goodrich-Blair H."/>
            <person name="Dillman A.R."/>
        </authorList>
    </citation>
    <scope>NUCLEOTIDE SEQUENCE</scope>
    <source>
        <strain evidence="9">PS9179</strain>
        <tissue evidence="9">Whole animal</tissue>
    </source>
</reference>
<dbReference type="Gene3D" id="3.30.505.10">
    <property type="entry name" value="SH2 domain"/>
    <property type="match status" value="2"/>
</dbReference>
<dbReference type="Gene3D" id="2.30.29.30">
    <property type="entry name" value="Pleckstrin-homology domain (PH domain)/Phosphotyrosine-binding domain (PTB)"/>
    <property type="match status" value="1"/>
</dbReference>
<dbReference type="CDD" id="cd04519">
    <property type="entry name" value="RasGAP"/>
    <property type="match status" value="1"/>
</dbReference>
<feature type="domain" description="SH3" evidence="7">
    <location>
        <begin position="115"/>
        <end position="177"/>
    </location>
</feature>
<comment type="caution">
    <text evidence="9">The sequence shown here is derived from an EMBL/GenBank/DDBJ whole genome shotgun (WGS) entry which is preliminary data.</text>
</comment>
<dbReference type="Proteomes" id="UP001175271">
    <property type="component" value="Unassembled WGS sequence"/>
</dbReference>
<dbReference type="InterPro" id="IPR000980">
    <property type="entry name" value="SH2"/>
</dbReference>
<dbReference type="PANTHER" id="PTHR19969">
    <property type="entry name" value="SH2-SH3 ADAPTOR PROTEIN-RELATED"/>
    <property type="match status" value="1"/>
</dbReference>
<gene>
    <name evidence="9" type="ORF">QR680_009223</name>
</gene>
<proteinExistence type="predicted"/>
<feature type="domain" description="SH2" evidence="6">
    <location>
        <begin position="22"/>
        <end position="111"/>
    </location>
</feature>
<dbReference type="SMART" id="SM00252">
    <property type="entry name" value="SH2"/>
    <property type="match status" value="1"/>
</dbReference>
<dbReference type="GO" id="GO:0005737">
    <property type="term" value="C:cytoplasm"/>
    <property type="evidence" value="ECO:0007669"/>
    <property type="project" value="TreeGrafter"/>
</dbReference>
<keyword evidence="10" id="KW-1185">Reference proteome</keyword>
<dbReference type="AlphaFoldDB" id="A0AA39ILA2"/>
<dbReference type="Pfam" id="PF00017">
    <property type="entry name" value="SH2"/>
    <property type="match status" value="1"/>
</dbReference>
<evidence type="ECO:0000259" key="8">
    <source>
        <dbReference type="PROSITE" id="PS50018"/>
    </source>
</evidence>
<dbReference type="GO" id="GO:0005096">
    <property type="term" value="F:GTPase activator activity"/>
    <property type="evidence" value="ECO:0007669"/>
    <property type="project" value="UniProtKB-KW"/>
</dbReference>
<dbReference type="SUPFAM" id="SSF55550">
    <property type="entry name" value="SH2 domain"/>
    <property type="match status" value="2"/>
</dbReference>
<dbReference type="InterPro" id="IPR036028">
    <property type="entry name" value="SH3-like_dom_sf"/>
</dbReference>
<dbReference type="GO" id="GO:0030971">
    <property type="term" value="F:receptor tyrosine kinase binding"/>
    <property type="evidence" value="ECO:0007669"/>
    <property type="project" value="TreeGrafter"/>
</dbReference>
<dbReference type="Gene3D" id="2.30.30.40">
    <property type="entry name" value="SH3 Domains"/>
    <property type="match status" value="1"/>
</dbReference>
<dbReference type="PANTHER" id="PTHR19969:SF5">
    <property type="entry name" value="CRK-LIKE PROTEIN"/>
    <property type="match status" value="1"/>
</dbReference>
<keyword evidence="1 5" id="KW-0728">SH3 domain</keyword>
<evidence type="ECO:0000313" key="9">
    <source>
        <dbReference type="EMBL" id="KAK0425474.1"/>
    </source>
</evidence>
<dbReference type="InterPro" id="IPR001452">
    <property type="entry name" value="SH3_domain"/>
</dbReference>
<dbReference type="PROSITE" id="PS50018">
    <property type="entry name" value="RAS_GTPASE_ACTIV_2"/>
    <property type="match status" value="1"/>
</dbReference>
<evidence type="ECO:0000256" key="4">
    <source>
        <dbReference type="PROSITE-ProRule" id="PRU00191"/>
    </source>
</evidence>
<name>A0AA39ILA2_9BILA</name>
<evidence type="ECO:0008006" key="11">
    <source>
        <dbReference type="Google" id="ProtNLM"/>
    </source>
</evidence>
<dbReference type="Gene3D" id="1.10.506.10">
    <property type="entry name" value="GTPase Activation - p120gap, domain 1"/>
    <property type="match status" value="1"/>
</dbReference>
<dbReference type="SUPFAM" id="SSF48350">
    <property type="entry name" value="GTPase activation domain, GAP"/>
    <property type="match status" value="1"/>
</dbReference>
<keyword evidence="2" id="KW-0343">GTPase activation</keyword>
<dbReference type="GO" id="GO:0007167">
    <property type="term" value="P:enzyme-linked receptor protein signaling pathway"/>
    <property type="evidence" value="ECO:0007669"/>
    <property type="project" value="TreeGrafter"/>
</dbReference>
<evidence type="ECO:0000259" key="6">
    <source>
        <dbReference type="PROSITE" id="PS50001"/>
    </source>
</evidence>
<dbReference type="InterPro" id="IPR011993">
    <property type="entry name" value="PH-like_dom_sf"/>
</dbReference>
<dbReference type="SMART" id="SM00326">
    <property type="entry name" value="SH3"/>
    <property type="match status" value="1"/>
</dbReference>
<sequence length="857" mass="94508">MQDGGAGEYAAGESSADESAFWFHGYIGHREAENRLLGFGREGAFLIQSRHDDSNLYLSYLHNASVFHLPITVICGHFFLADRQFPSLTALVCYFSKSPQSPLQEPLAPPHEIVRKHRRRIAVLPYKALKGTDELGLRKGDLLVELQEVGDDWIWATLEGRKDSGLVPVALTALLDEVADPSQLPYFHEGEPLALAQCLVRAGKNSFLLRRASDGTNFVILVNSGPRIAKVLVECRPEGGYLVGGRIFTLISDIVRRYGRTEICDGCLLHYPHLRDSASDYAELKVASLTRMGSHSSCPQPIASVSALMKTREWKKWKNCFVMLSDANGSQLYLFDSTSRTKPRLVVNLCFCTVLRLDESVLLRDDCVQLVIHGIEATSLFLAFPRRSAFFQWFGHLKTRCLGLRNPNALFLPFSSPKTAAFKAFSFLHVALHSFRSATLKPNVSYVASVHVNGFKLGSSKCRSVSGNSAQVVFDVAFFLEWIPIPHEAASCSLQLVLHTVAGHKKPRLVDSSPLYSLDDPDSEGPRLKETGVDGGFAFDAQRFRITVLPVSHYSSFHALLSVHEFVLCQWTFDALCPLERTVFCRSLVAVFLPELATLVRLVATVVDAHLASTPVEVLFRADSFCTALISQALRTIAFGALKERLAGVLASIADGPDEPEAQITEFLDELKAAVPKLPPAFIAVMSTVADRMTLAFPGNLQLRRRSVSTFFFLRLVNPIALFFEASAVGAANLCQFVRSIQKTLNLATSKRYSPTTASDSVRVLVDVLDVVSVQTSQQKGFVLRNEFWNYSRADYLALLHFFVASTLLHGDSNNNVGLLEGASERGQCPLAETAHVVLHLLQKHAEHVFAGGAVSP</sequence>
<dbReference type="PROSITE" id="PS50002">
    <property type="entry name" value="SH3"/>
    <property type="match status" value="1"/>
</dbReference>
<keyword evidence="3 4" id="KW-0727">SH2 domain</keyword>
<evidence type="ECO:0000256" key="5">
    <source>
        <dbReference type="PROSITE-ProRule" id="PRU00192"/>
    </source>
</evidence>
<dbReference type="InterPro" id="IPR051184">
    <property type="entry name" value="Tyrosine-phos_adapter"/>
</dbReference>
<evidence type="ECO:0000256" key="2">
    <source>
        <dbReference type="ARBA" id="ARBA00022468"/>
    </source>
</evidence>
<dbReference type="SUPFAM" id="SSF50729">
    <property type="entry name" value="PH domain-like"/>
    <property type="match status" value="1"/>
</dbReference>
<dbReference type="PROSITE" id="PS50001">
    <property type="entry name" value="SH2"/>
    <property type="match status" value="1"/>
</dbReference>